<name>A0A4S4FQ82_9MICO</name>
<dbReference type="AlphaFoldDB" id="A0A4S4FQ82"/>
<organism evidence="2 3">
    <name type="scientific">Naasia lichenicola</name>
    <dbReference type="NCBI Taxonomy" id="2565933"/>
    <lineage>
        <taxon>Bacteria</taxon>
        <taxon>Bacillati</taxon>
        <taxon>Actinomycetota</taxon>
        <taxon>Actinomycetes</taxon>
        <taxon>Micrococcales</taxon>
        <taxon>Microbacteriaceae</taxon>
        <taxon>Naasia</taxon>
    </lineage>
</organism>
<keyword evidence="3" id="KW-1185">Reference proteome</keyword>
<feature type="domain" description="ABM" evidence="1">
    <location>
        <begin position="4"/>
        <end position="74"/>
    </location>
</feature>
<accession>A0A4S4FQ82</accession>
<evidence type="ECO:0000313" key="3">
    <source>
        <dbReference type="Proteomes" id="UP000309133"/>
    </source>
</evidence>
<sequence length="98" mass="10862">MAITALLDLRLRAESVETAAGVLDRILRVTRNRPGSLGVEVLNDITDPTHLTLVERWESIADDDAYRAWRATPEGSSGLAEILSEPPRLWRCDTSATF</sequence>
<reference evidence="2 3" key="1">
    <citation type="submission" date="2019-04" db="EMBL/GenBank/DDBJ databases">
        <authorList>
            <person name="Jiang L."/>
        </authorList>
    </citation>
    <scope>NUCLEOTIDE SEQUENCE [LARGE SCALE GENOMIC DNA]</scope>
    <source>
        <strain evidence="2 3">YIM 131853</strain>
    </source>
</reference>
<dbReference type="SUPFAM" id="SSF54909">
    <property type="entry name" value="Dimeric alpha+beta barrel"/>
    <property type="match status" value="1"/>
</dbReference>
<dbReference type="OrthoDB" id="7867302at2"/>
<comment type="caution">
    <text evidence="2">The sequence shown here is derived from an EMBL/GenBank/DDBJ whole genome shotgun (WGS) entry which is preliminary data.</text>
</comment>
<dbReference type="InterPro" id="IPR007138">
    <property type="entry name" value="ABM_dom"/>
</dbReference>
<dbReference type="InterPro" id="IPR011008">
    <property type="entry name" value="Dimeric_a/b-barrel"/>
</dbReference>
<protein>
    <recommendedName>
        <fullName evidence="1">ABM domain-containing protein</fullName>
    </recommendedName>
</protein>
<gene>
    <name evidence="2" type="ORF">E6C64_05465</name>
</gene>
<dbReference type="Gene3D" id="3.30.70.100">
    <property type="match status" value="1"/>
</dbReference>
<dbReference type="RefSeq" id="WP_136426646.1">
    <property type="nucleotide sequence ID" value="NZ_SSSM01000003.1"/>
</dbReference>
<evidence type="ECO:0000313" key="2">
    <source>
        <dbReference type="EMBL" id="THG31526.1"/>
    </source>
</evidence>
<dbReference type="Proteomes" id="UP000309133">
    <property type="component" value="Unassembled WGS sequence"/>
</dbReference>
<dbReference type="EMBL" id="SSSM01000003">
    <property type="protein sequence ID" value="THG31526.1"/>
    <property type="molecule type" value="Genomic_DNA"/>
</dbReference>
<dbReference type="Pfam" id="PF03992">
    <property type="entry name" value="ABM"/>
    <property type="match status" value="1"/>
</dbReference>
<proteinExistence type="predicted"/>
<evidence type="ECO:0000259" key="1">
    <source>
        <dbReference type="Pfam" id="PF03992"/>
    </source>
</evidence>